<dbReference type="EMBL" id="JBHMQV010000009">
    <property type="protein sequence ID" value="MFC0844724.1"/>
    <property type="molecule type" value="Genomic_DNA"/>
</dbReference>
<dbReference type="RefSeq" id="WP_394319162.1">
    <property type="nucleotide sequence ID" value="NZ_JBHMQV010000009.1"/>
</dbReference>
<evidence type="ECO:0008006" key="4">
    <source>
        <dbReference type="Google" id="ProtNLM"/>
    </source>
</evidence>
<protein>
    <recommendedName>
        <fullName evidence="4">Secreted protein</fullName>
    </recommendedName>
</protein>
<comment type="caution">
    <text evidence="2">The sequence shown here is derived from an EMBL/GenBank/DDBJ whole genome shotgun (WGS) entry which is preliminary data.</text>
</comment>
<proteinExistence type="predicted"/>
<evidence type="ECO:0000313" key="3">
    <source>
        <dbReference type="Proteomes" id="UP001589887"/>
    </source>
</evidence>
<dbReference type="Proteomes" id="UP001589887">
    <property type="component" value="Unassembled WGS sequence"/>
</dbReference>
<reference evidence="2 3" key="1">
    <citation type="submission" date="2024-09" db="EMBL/GenBank/DDBJ databases">
        <authorList>
            <person name="Sun Q."/>
            <person name="Mori K."/>
        </authorList>
    </citation>
    <scope>NUCLEOTIDE SEQUENCE [LARGE SCALE GENOMIC DNA]</scope>
    <source>
        <strain evidence="2 3">JCM 4557</strain>
    </source>
</reference>
<evidence type="ECO:0000313" key="2">
    <source>
        <dbReference type="EMBL" id="MFC0844724.1"/>
    </source>
</evidence>
<evidence type="ECO:0000256" key="1">
    <source>
        <dbReference type="SAM" id="MobiDB-lite"/>
    </source>
</evidence>
<feature type="region of interest" description="Disordered" evidence="1">
    <location>
        <begin position="49"/>
        <end position="78"/>
    </location>
</feature>
<accession>A0ABV6TG14</accession>
<sequence>MAKRSLTSLGAGWSSNRRLVLVAGVLAVLLTVAGAVAWFTGRGHNTDEARVPAGASAHPGDGTAAPAPKPGTVTTDVPQPPPVADPLAFGRAAAVMLWTFDARATSRAQQLAGMHTWMTSEAKYADWDSVQAQVPDPVLWSRLKDNAQHATAITREAHFPSAFKQALADNPSALTEAYIYAVTVTGTQQLAWTGGGSGAEERQVTLAVQCRPGTDCRLVALAPTVAP</sequence>
<gene>
    <name evidence="2" type="ORF">ACFH04_13550</name>
</gene>
<keyword evidence="3" id="KW-1185">Reference proteome</keyword>
<organism evidence="2 3">
    <name type="scientific">Streptomyces noboritoensis</name>
    <dbReference type="NCBI Taxonomy" id="67337"/>
    <lineage>
        <taxon>Bacteria</taxon>
        <taxon>Bacillati</taxon>
        <taxon>Actinomycetota</taxon>
        <taxon>Actinomycetes</taxon>
        <taxon>Kitasatosporales</taxon>
        <taxon>Streptomycetaceae</taxon>
        <taxon>Streptomyces</taxon>
    </lineage>
</organism>
<name>A0ABV6TG14_9ACTN</name>